<evidence type="ECO:0000313" key="3">
    <source>
        <dbReference type="Proteomes" id="UP001162640"/>
    </source>
</evidence>
<evidence type="ECO:0000256" key="1">
    <source>
        <dbReference type="SAM" id="MobiDB-lite"/>
    </source>
</evidence>
<comment type="caution">
    <text evidence="2">The sequence shown here is derived from an EMBL/GenBank/DDBJ whole genome shotgun (WGS) entry which is preliminary data.</text>
</comment>
<dbReference type="Proteomes" id="UP001162640">
    <property type="component" value="Unassembled WGS sequence"/>
</dbReference>
<feature type="compositionally biased region" description="Polar residues" evidence="1">
    <location>
        <begin position="12"/>
        <end position="30"/>
    </location>
</feature>
<accession>A0A9W7AV61</accession>
<reference evidence="3" key="1">
    <citation type="journal article" date="2023" name="Commun. Biol.">
        <title>Genome analysis of Parmales, the sister group of diatoms, reveals the evolutionary specialization of diatoms from phago-mixotrophs to photoautotrophs.</title>
        <authorList>
            <person name="Ban H."/>
            <person name="Sato S."/>
            <person name="Yoshikawa S."/>
            <person name="Yamada K."/>
            <person name="Nakamura Y."/>
            <person name="Ichinomiya M."/>
            <person name="Sato N."/>
            <person name="Blanc-Mathieu R."/>
            <person name="Endo H."/>
            <person name="Kuwata A."/>
            <person name="Ogata H."/>
        </authorList>
    </citation>
    <scope>NUCLEOTIDE SEQUENCE [LARGE SCALE GENOMIC DNA]</scope>
</reference>
<dbReference type="AlphaFoldDB" id="A0A9W7AV61"/>
<sequence>MSSPTRVAPTPSKISENSTTTDAPTVRRNTMSSIRRSFSTQINKFSNLGKYMYIEGAANLALIVRNAILMHSLQHAKTHAANLTLIAGAAMSFTDLAFDLVLINEYLGYYVWAA</sequence>
<protein>
    <submittedName>
        <fullName evidence="2">Uncharacterized protein</fullName>
    </submittedName>
</protein>
<evidence type="ECO:0000313" key="2">
    <source>
        <dbReference type="EMBL" id="GMH77191.1"/>
    </source>
</evidence>
<name>A0A9W7AV61_9STRA</name>
<feature type="region of interest" description="Disordered" evidence="1">
    <location>
        <begin position="1"/>
        <end position="30"/>
    </location>
</feature>
<gene>
    <name evidence="2" type="ORF">TL16_g07327</name>
</gene>
<proteinExistence type="predicted"/>
<organism evidence="2 3">
    <name type="scientific">Triparma laevis f. inornata</name>
    <dbReference type="NCBI Taxonomy" id="1714386"/>
    <lineage>
        <taxon>Eukaryota</taxon>
        <taxon>Sar</taxon>
        <taxon>Stramenopiles</taxon>
        <taxon>Ochrophyta</taxon>
        <taxon>Bolidophyceae</taxon>
        <taxon>Parmales</taxon>
        <taxon>Triparmaceae</taxon>
        <taxon>Triparma</taxon>
    </lineage>
</organism>
<dbReference type="EMBL" id="BLQM01000230">
    <property type="protein sequence ID" value="GMH77191.1"/>
    <property type="molecule type" value="Genomic_DNA"/>
</dbReference>